<name>A0A0N0E7G3_9HYPH</name>
<dbReference type="OrthoDB" id="7678486at2"/>
<comment type="caution">
    <text evidence="1">The sequence shown here is derived from an EMBL/GenBank/DDBJ whole genome shotgun (WGS) entry which is preliminary data.</text>
</comment>
<dbReference type="AlphaFoldDB" id="A0A0N0E7G3"/>
<protein>
    <submittedName>
        <fullName evidence="1">Lipoprotein</fullName>
    </submittedName>
</protein>
<dbReference type="STRING" id="1514904.SU32_09730"/>
<sequence length="189" mass="20202">MALLVSSKSFDLGKFVRAGILAVSAIALASCQTATTEDTLNVAEDPVTEDDLRAYCPRVTLNEGTAYFRTYTKGNDGNADEIIYQAIISDVTRTCKYRNGQLFITVAAAGRVVNGPKGTGGNITMPIRVAVKSGEGLPYSRLGKFEVAVTPGAGASQFIYKDDQIVLPEPTVRNIQILVGFDEGPYTTP</sequence>
<gene>
    <name evidence="1" type="ORF">SU32_09730</name>
</gene>
<accession>A0A0N0E7G3</accession>
<proteinExistence type="predicted"/>
<reference evidence="1 2" key="1">
    <citation type="submission" date="2015-01" db="EMBL/GenBank/DDBJ databases">
        <title>Ahrensia donghaiensis sp. nov., a novel dimethylsulphoniopropionate-cleavage bacterium isolated from seawater and emended descriptions of the genus Ahrensia and Ahrensia kielensis.</title>
        <authorList>
            <person name="Liu J."/>
        </authorList>
    </citation>
    <scope>NUCLEOTIDE SEQUENCE [LARGE SCALE GENOMIC DNA]</scope>
    <source>
        <strain evidence="1 2">LZD062</strain>
    </source>
</reference>
<evidence type="ECO:0000313" key="2">
    <source>
        <dbReference type="Proteomes" id="UP000038011"/>
    </source>
</evidence>
<evidence type="ECO:0000313" key="1">
    <source>
        <dbReference type="EMBL" id="KPB01165.1"/>
    </source>
</evidence>
<keyword evidence="2" id="KW-1185">Reference proteome</keyword>
<dbReference type="Proteomes" id="UP000038011">
    <property type="component" value="Unassembled WGS sequence"/>
</dbReference>
<keyword evidence="1" id="KW-0449">Lipoprotein</keyword>
<dbReference type="PATRIC" id="fig|1514904.3.peg.776"/>
<dbReference type="EMBL" id="JXMU01000013">
    <property type="protein sequence ID" value="KPB01165.1"/>
    <property type="molecule type" value="Genomic_DNA"/>
</dbReference>
<organism evidence="1 2">
    <name type="scientific">Ahrensia marina</name>
    <dbReference type="NCBI Taxonomy" id="1514904"/>
    <lineage>
        <taxon>Bacteria</taxon>
        <taxon>Pseudomonadati</taxon>
        <taxon>Pseudomonadota</taxon>
        <taxon>Alphaproteobacteria</taxon>
        <taxon>Hyphomicrobiales</taxon>
        <taxon>Ahrensiaceae</taxon>
        <taxon>Ahrensia</taxon>
    </lineage>
</organism>